<organism evidence="1 2">
    <name type="scientific">Trapa incisa</name>
    <dbReference type="NCBI Taxonomy" id="236973"/>
    <lineage>
        <taxon>Eukaryota</taxon>
        <taxon>Viridiplantae</taxon>
        <taxon>Streptophyta</taxon>
        <taxon>Embryophyta</taxon>
        <taxon>Tracheophyta</taxon>
        <taxon>Spermatophyta</taxon>
        <taxon>Magnoliopsida</taxon>
        <taxon>eudicotyledons</taxon>
        <taxon>Gunneridae</taxon>
        <taxon>Pentapetalae</taxon>
        <taxon>rosids</taxon>
        <taxon>malvids</taxon>
        <taxon>Myrtales</taxon>
        <taxon>Lythraceae</taxon>
        <taxon>Trapa</taxon>
    </lineage>
</organism>
<evidence type="ECO:0000313" key="2">
    <source>
        <dbReference type="Proteomes" id="UP001345219"/>
    </source>
</evidence>
<accession>A0AAN7JYC0</accession>
<sequence>MTQVKELLLMNCSRVSISPKRLPQFQSHSIVFLKQRSVWMTILLQEGLKNMKIWIRIQIFRSMDSSSLPQPTAISPYTSHDHQSLQFKLVIVLRAVHFFLIEGGIQAEKQGRERRVAEKSTSTTRVA</sequence>
<keyword evidence="2" id="KW-1185">Reference proteome</keyword>
<proteinExistence type="predicted"/>
<dbReference type="EMBL" id="JAXIOK010000014">
    <property type="protein sequence ID" value="KAK4754979.1"/>
    <property type="molecule type" value="Genomic_DNA"/>
</dbReference>
<evidence type="ECO:0000313" key="1">
    <source>
        <dbReference type="EMBL" id="KAK4754979.1"/>
    </source>
</evidence>
<dbReference type="AlphaFoldDB" id="A0AAN7JYC0"/>
<name>A0AAN7JYC0_9MYRT</name>
<dbReference type="Proteomes" id="UP001345219">
    <property type="component" value="Chromosome 8"/>
</dbReference>
<reference evidence="1 2" key="1">
    <citation type="journal article" date="2023" name="Hortic Res">
        <title>Pangenome of water caltrop reveals structural variations and asymmetric subgenome divergence after allopolyploidization.</title>
        <authorList>
            <person name="Zhang X."/>
            <person name="Chen Y."/>
            <person name="Wang L."/>
            <person name="Yuan Y."/>
            <person name="Fang M."/>
            <person name="Shi L."/>
            <person name="Lu R."/>
            <person name="Comes H.P."/>
            <person name="Ma Y."/>
            <person name="Chen Y."/>
            <person name="Huang G."/>
            <person name="Zhou Y."/>
            <person name="Zheng Z."/>
            <person name="Qiu Y."/>
        </authorList>
    </citation>
    <scope>NUCLEOTIDE SEQUENCE [LARGE SCALE GENOMIC DNA]</scope>
    <source>
        <tissue evidence="1">Roots</tissue>
    </source>
</reference>
<protein>
    <submittedName>
        <fullName evidence="1">Uncharacterized protein</fullName>
    </submittedName>
</protein>
<gene>
    <name evidence="1" type="ORF">SAY87_008736</name>
</gene>
<comment type="caution">
    <text evidence="1">The sequence shown here is derived from an EMBL/GenBank/DDBJ whole genome shotgun (WGS) entry which is preliminary data.</text>
</comment>